<dbReference type="GO" id="GO:0005811">
    <property type="term" value="C:lipid droplet"/>
    <property type="evidence" value="ECO:0007669"/>
    <property type="project" value="TreeGrafter"/>
</dbReference>
<feature type="transmembrane region" description="Helical" evidence="1">
    <location>
        <begin position="87"/>
        <end position="108"/>
    </location>
</feature>
<keyword evidence="1" id="KW-0812">Transmembrane</keyword>
<dbReference type="PANTHER" id="PTHR12286:SF5">
    <property type="entry name" value="SACCHAROPINE DEHYDROGENASE-LIKE OXIDOREDUCTASE"/>
    <property type="match status" value="1"/>
</dbReference>
<keyword evidence="1" id="KW-0472">Membrane</keyword>
<keyword evidence="1" id="KW-1133">Transmembrane helix</keyword>
<gene>
    <name evidence="2" type="ORF">MNOR_LOCUS10620</name>
</gene>
<dbReference type="AlphaFoldDB" id="A0AAV2QES7"/>
<keyword evidence="3" id="KW-1185">Reference proteome</keyword>
<dbReference type="GO" id="GO:0009247">
    <property type="term" value="P:glycolipid biosynthetic process"/>
    <property type="evidence" value="ECO:0007669"/>
    <property type="project" value="TreeGrafter"/>
</dbReference>
<proteinExistence type="predicted"/>
<organism evidence="2 3">
    <name type="scientific">Meganyctiphanes norvegica</name>
    <name type="common">Northern krill</name>
    <name type="synonym">Thysanopoda norvegica</name>
    <dbReference type="NCBI Taxonomy" id="48144"/>
    <lineage>
        <taxon>Eukaryota</taxon>
        <taxon>Metazoa</taxon>
        <taxon>Ecdysozoa</taxon>
        <taxon>Arthropoda</taxon>
        <taxon>Crustacea</taxon>
        <taxon>Multicrustacea</taxon>
        <taxon>Malacostraca</taxon>
        <taxon>Eumalacostraca</taxon>
        <taxon>Eucarida</taxon>
        <taxon>Euphausiacea</taxon>
        <taxon>Euphausiidae</taxon>
        <taxon>Meganyctiphanes</taxon>
    </lineage>
</organism>
<dbReference type="GO" id="GO:0005739">
    <property type="term" value="C:mitochondrion"/>
    <property type="evidence" value="ECO:0007669"/>
    <property type="project" value="TreeGrafter"/>
</dbReference>
<dbReference type="InterPro" id="IPR051276">
    <property type="entry name" value="Saccharopine_DH-like_oxidrdct"/>
</dbReference>
<dbReference type="Proteomes" id="UP001497623">
    <property type="component" value="Unassembled WGS sequence"/>
</dbReference>
<dbReference type="GO" id="GO:0005886">
    <property type="term" value="C:plasma membrane"/>
    <property type="evidence" value="ECO:0007669"/>
    <property type="project" value="TreeGrafter"/>
</dbReference>
<comment type="caution">
    <text evidence="2">The sequence shown here is derived from an EMBL/GenBank/DDBJ whole genome shotgun (WGS) entry which is preliminary data.</text>
</comment>
<dbReference type="PANTHER" id="PTHR12286">
    <property type="entry name" value="SACCHAROPINE DEHYDROGENASE-LIKE OXIDOREDUCTASE"/>
    <property type="match status" value="1"/>
</dbReference>
<accession>A0AAV2QES7</accession>
<reference evidence="2 3" key="1">
    <citation type="submission" date="2024-05" db="EMBL/GenBank/DDBJ databases">
        <authorList>
            <person name="Wallberg A."/>
        </authorList>
    </citation>
    <scope>NUCLEOTIDE SEQUENCE [LARGE SCALE GENOMIC DNA]</scope>
</reference>
<evidence type="ECO:0000313" key="3">
    <source>
        <dbReference type="Proteomes" id="UP001497623"/>
    </source>
</evidence>
<protein>
    <recommendedName>
        <fullName evidence="4">Saccharopine dehydrogenase</fullName>
    </recommendedName>
</protein>
<dbReference type="EMBL" id="CAXKWB010005416">
    <property type="protein sequence ID" value="CAL4078332.1"/>
    <property type="molecule type" value="Genomic_DNA"/>
</dbReference>
<sequence>MESAALIIANRGDLDVIRKLLFGKKLPKPKYPLPKRTPIHKESHTLDKWAVPLPGDEPQVYRTQRYRNDVLNQRPIQFHGYMCLPSFGAALGVFVGMIYFVLISYFSLTRYLLFKFPERMTGGIFNRNGPARELLKTVKFTSTLIGHGWSDTLVEPSDEHSKEPDASIVVKVSGPDPGYGATSLMMVACAMTILREKHNCTGRGGVMTPGTAFMNTNIIHRLQERGMTFNVE</sequence>
<name>A0AAV2QES7_MEGNR</name>
<evidence type="ECO:0000256" key="1">
    <source>
        <dbReference type="SAM" id="Phobius"/>
    </source>
</evidence>
<evidence type="ECO:0000313" key="2">
    <source>
        <dbReference type="EMBL" id="CAL4078332.1"/>
    </source>
</evidence>
<evidence type="ECO:0008006" key="4">
    <source>
        <dbReference type="Google" id="ProtNLM"/>
    </source>
</evidence>